<dbReference type="InterPro" id="IPR009057">
    <property type="entry name" value="Homeodomain-like_sf"/>
</dbReference>
<dbReference type="VEuPathDB" id="FungiDB:AeMF1_012294"/>
<dbReference type="AlphaFoldDB" id="A0A6G0W2C5"/>
<comment type="caution">
    <text evidence="3">The sequence shown here is derived from an EMBL/GenBank/DDBJ whole genome shotgun (WGS) entry which is preliminary data.</text>
</comment>
<dbReference type="InterPro" id="IPR050863">
    <property type="entry name" value="CenT-Element_Derived"/>
</dbReference>
<dbReference type="PANTHER" id="PTHR19303">
    <property type="entry name" value="TRANSPOSON"/>
    <property type="match status" value="1"/>
</dbReference>
<evidence type="ECO:0000259" key="2">
    <source>
        <dbReference type="PROSITE" id="PS51253"/>
    </source>
</evidence>
<evidence type="ECO:0000313" key="3">
    <source>
        <dbReference type="EMBL" id="KAF0720889.1"/>
    </source>
</evidence>
<keyword evidence="4" id="KW-1185">Reference proteome</keyword>
<dbReference type="GO" id="GO:0003677">
    <property type="term" value="F:DNA binding"/>
    <property type="evidence" value="ECO:0007669"/>
    <property type="project" value="UniProtKB-KW"/>
</dbReference>
<evidence type="ECO:0000256" key="1">
    <source>
        <dbReference type="ARBA" id="ARBA00023125"/>
    </source>
</evidence>
<name>A0A6G0W2C5_9STRA</name>
<feature type="domain" description="HTH CENPB-type" evidence="2">
    <location>
        <begin position="23"/>
        <end position="96"/>
    </location>
</feature>
<organism evidence="3 4">
    <name type="scientific">Aphanomyces euteiches</name>
    <dbReference type="NCBI Taxonomy" id="100861"/>
    <lineage>
        <taxon>Eukaryota</taxon>
        <taxon>Sar</taxon>
        <taxon>Stramenopiles</taxon>
        <taxon>Oomycota</taxon>
        <taxon>Saprolegniomycetes</taxon>
        <taxon>Saprolegniales</taxon>
        <taxon>Verrucalvaceae</taxon>
        <taxon>Aphanomyces</taxon>
    </lineage>
</organism>
<gene>
    <name evidence="3" type="ORF">Ae201684_019264</name>
</gene>
<dbReference type="Pfam" id="PF03221">
    <property type="entry name" value="HTH_Tnp_Tc5"/>
    <property type="match status" value="1"/>
</dbReference>
<dbReference type="GO" id="GO:0005634">
    <property type="term" value="C:nucleus"/>
    <property type="evidence" value="ECO:0007669"/>
    <property type="project" value="TreeGrafter"/>
</dbReference>
<evidence type="ECO:0000313" key="4">
    <source>
        <dbReference type="Proteomes" id="UP000481153"/>
    </source>
</evidence>
<accession>A0A6G0W2C5</accession>
<dbReference type="InterPro" id="IPR006600">
    <property type="entry name" value="HTH_CenpB_DNA-bd_dom"/>
</dbReference>
<sequence>MKRKDLIRELASSDKWKQARLIRRLGTSQVLPTEVEESIVKWIMDLRSEGIPVTYLMVQTRALEEASDLNKLSRPFKARRPWLKRFFARHRLSLRCKTRQGQKLPVDGARVQDEFSKRVSEKCRTLGIRTIYNADQTAFNYEYLPRRTVNTTNAKTVWVKCADKDKERATVMLLADNSGRKLRSFVVMKTKPTKTAPAKERRGFGPLSWKEVQACEEIVSVRVYGNKTAW</sequence>
<dbReference type="PROSITE" id="PS51253">
    <property type="entry name" value="HTH_CENPB"/>
    <property type="match status" value="1"/>
</dbReference>
<keyword evidence="1" id="KW-0238">DNA-binding</keyword>
<dbReference type="EMBL" id="VJMJ01000604">
    <property type="protein sequence ID" value="KAF0720889.1"/>
    <property type="molecule type" value="Genomic_DNA"/>
</dbReference>
<dbReference type="Gene3D" id="1.10.10.60">
    <property type="entry name" value="Homeodomain-like"/>
    <property type="match status" value="1"/>
</dbReference>
<proteinExistence type="predicted"/>
<dbReference type="Proteomes" id="UP000481153">
    <property type="component" value="Unassembled WGS sequence"/>
</dbReference>
<dbReference type="SMART" id="SM00674">
    <property type="entry name" value="CENPB"/>
    <property type="match status" value="1"/>
</dbReference>
<dbReference type="PANTHER" id="PTHR19303:SF57">
    <property type="entry name" value="HTH CENPB-TYPE DOMAIN-CONTAINING PROTEIN"/>
    <property type="match status" value="1"/>
</dbReference>
<protein>
    <recommendedName>
        <fullName evidence="2">HTH CENPB-type domain-containing protein</fullName>
    </recommendedName>
</protein>
<dbReference type="SUPFAM" id="SSF46689">
    <property type="entry name" value="Homeodomain-like"/>
    <property type="match status" value="1"/>
</dbReference>
<reference evidence="3 4" key="1">
    <citation type="submission" date="2019-07" db="EMBL/GenBank/DDBJ databases">
        <title>Genomics analysis of Aphanomyces spp. identifies a new class of oomycete effector associated with host adaptation.</title>
        <authorList>
            <person name="Gaulin E."/>
        </authorList>
    </citation>
    <scope>NUCLEOTIDE SEQUENCE [LARGE SCALE GENOMIC DNA]</scope>
    <source>
        <strain evidence="3 4">ATCC 201684</strain>
    </source>
</reference>